<evidence type="ECO:0000313" key="2">
    <source>
        <dbReference type="EMBL" id="MFG6456034.1"/>
    </source>
</evidence>
<accession>A0ABW7G260</accession>
<dbReference type="RefSeq" id="WP_394486727.1">
    <property type="nucleotide sequence ID" value="NZ_JBIGIA010000002.1"/>
</dbReference>
<keyword evidence="1" id="KW-0472">Membrane</keyword>
<protein>
    <submittedName>
        <fullName evidence="2">DUF3999 family protein</fullName>
    </submittedName>
</protein>
<dbReference type="InterPro" id="IPR025060">
    <property type="entry name" value="DUF3999"/>
</dbReference>
<dbReference type="Proteomes" id="UP001606305">
    <property type="component" value="Unassembled WGS sequence"/>
</dbReference>
<evidence type="ECO:0000256" key="1">
    <source>
        <dbReference type="SAM" id="Phobius"/>
    </source>
</evidence>
<comment type="caution">
    <text evidence="2">The sequence shown here is derived from an EMBL/GenBank/DDBJ whole genome shotgun (WGS) entry which is preliminary data.</text>
</comment>
<organism evidence="2 3">
    <name type="scientific">Pelomonas nitida</name>
    <dbReference type="NCBI Taxonomy" id="3299027"/>
    <lineage>
        <taxon>Bacteria</taxon>
        <taxon>Pseudomonadati</taxon>
        <taxon>Pseudomonadota</taxon>
        <taxon>Betaproteobacteria</taxon>
        <taxon>Burkholderiales</taxon>
        <taxon>Sphaerotilaceae</taxon>
        <taxon>Roseateles</taxon>
    </lineage>
</organism>
<feature type="transmembrane region" description="Helical" evidence="1">
    <location>
        <begin position="398"/>
        <end position="419"/>
    </location>
</feature>
<reference evidence="2 3" key="1">
    <citation type="submission" date="2024-09" db="EMBL/GenBank/DDBJ databases">
        <title>Novel species of the genus Pelomonas and Roseateles isolated from streams.</title>
        <authorList>
            <person name="Lu H."/>
        </authorList>
    </citation>
    <scope>NUCLEOTIDE SEQUENCE [LARGE SCALE GENOMIC DNA]</scope>
    <source>
        <strain evidence="2 3">BYS96W</strain>
    </source>
</reference>
<keyword evidence="1" id="KW-1133">Transmembrane helix</keyword>
<dbReference type="EMBL" id="JBIGIA010000002">
    <property type="protein sequence ID" value="MFG6456034.1"/>
    <property type="molecule type" value="Genomic_DNA"/>
</dbReference>
<keyword evidence="1" id="KW-0812">Transmembrane</keyword>
<dbReference type="Pfam" id="PF13163">
    <property type="entry name" value="DUF3999"/>
    <property type="match status" value="2"/>
</dbReference>
<sequence>MAHRRAEWLLVLACASAGATPYRAPVQVTQPAPFLALEVGSDAWRYGRRADLQDWQLLDASGRRVPFALQPDEGPVAPADRAVPLFALPPPVAAASASHAPTPAVRAPAGWLVDLGEPPGWPGAPARLRLHWPADAAPFQAGYRLETSADLQTWRPLGTGQLLGVHTADGAPLTQPSLDLPGSPQRYLRLLWDDAARAVKPDAATLAWQPSGLPPSHTARTAPLPAPDADGGWVIPLGGPQPLMSLALSGSQGTWVLPVQVQTRADPHAPWQTVARAVFYRVDRGTAPADAAPAVPLTLAVSEVRLLPPRGTAMPPNGTLQLSWTTRTPRLVWAVQGQPPFSLEVGVTSPEAGPRPLPDVVPDWPAEQARLGRARVGEFVAQPAAAAPAPPALPPRRLLLWAVLGLGVAALAALTWRLWRQGPAVDTST</sequence>
<gene>
    <name evidence="2" type="ORF">ACG00X_04235</name>
</gene>
<evidence type="ECO:0000313" key="3">
    <source>
        <dbReference type="Proteomes" id="UP001606305"/>
    </source>
</evidence>
<keyword evidence="3" id="KW-1185">Reference proteome</keyword>
<name>A0ABW7G260_9BURK</name>
<proteinExistence type="predicted"/>